<proteinExistence type="predicted"/>
<evidence type="ECO:0000313" key="1">
    <source>
        <dbReference type="EMBL" id="KAI9913737.1"/>
    </source>
</evidence>
<organism evidence="1 2">
    <name type="scientific">Peronosclerospora sorghi</name>
    <dbReference type="NCBI Taxonomy" id="230839"/>
    <lineage>
        <taxon>Eukaryota</taxon>
        <taxon>Sar</taxon>
        <taxon>Stramenopiles</taxon>
        <taxon>Oomycota</taxon>
        <taxon>Peronosporomycetes</taxon>
        <taxon>Peronosporales</taxon>
        <taxon>Peronosporaceae</taxon>
        <taxon>Peronosclerospora</taxon>
    </lineage>
</organism>
<sequence length="62" mass="7354">MCRFRTMATTPWHLYCWNKGLTKERLEFVSQRFPLDGYRPRCSCCILRNVISCINVLYGFSA</sequence>
<name>A0ACC0W5L4_9STRA</name>
<reference evidence="1 2" key="1">
    <citation type="journal article" date="2022" name="bioRxiv">
        <title>The genome of the oomycete Peronosclerospora sorghi, a cosmopolitan pathogen of maize and sorghum, is inflated with dispersed pseudogenes.</title>
        <authorList>
            <person name="Fletcher K."/>
            <person name="Martin F."/>
            <person name="Isakeit T."/>
            <person name="Cavanaugh K."/>
            <person name="Magill C."/>
            <person name="Michelmore R."/>
        </authorList>
    </citation>
    <scope>NUCLEOTIDE SEQUENCE [LARGE SCALE GENOMIC DNA]</scope>
    <source>
        <strain evidence="1">P6</strain>
    </source>
</reference>
<dbReference type="EMBL" id="CM047583">
    <property type="protein sequence ID" value="KAI9913737.1"/>
    <property type="molecule type" value="Genomic_DNA"/>
</dbReference>
<protein>
    <submittedName>
        <fullName evidence="1">Uncharacterized protein</fullName>
    </submittedName>
</protein>
<keyword evidence="2" id="KW-1185">Reference proteome</keyword>
<evidence type="ECO:0000313" key="2">
    <source>
        <dbReference type="Proteomes" id="UP001163321"/>
    </source>
</evidence>
<dbReference type="Proteomes" id="UP001163321">
    <property type="component" value="Chromosome 4"/>
</dbReference>
<gene>
    <name evidence="1" type="ORF">PsorP6_005119</name>
</gene>
<accession>A0ACC0W5L4</accession>
<comment type="caution">
    <text evidence="1">The sequence shown here is derived from an EMBL/GenBank/DDBJ whole genome shotgun (WGS) entry which is preliminary data.</text>
</comment>